<dbReference type="InterPro" id="IPR011990">
    <property type="entry name" value="TPR-like_helical_dom_sf"/>
</dbReference>
<dbReference type="EMBL" id="AP018558">
    <property type="protein sequence ID" value="BBD77540.1"/>
    <property type="molecule type" value="Genomic_DNA"/>
</dbReference>
<reference evidence="4 5" key="1">
    <citation type="submission" date="2018-04" db="EMBL/GenBank/DDBJ databases">
        <title>Complete genome sequence of Hydrogenophilus thermoluteolus TH-1.</title>
        <authorList>
            <person name="Arai H."/>
        </authorList>
    </citation>
    <scope>NUCLEOTIDE SEQUENCE [LARGE SCALE GENOMIC DNA]</scope>
    <source>
        <strain evidence="4 5">TH-1</strain>
    </source>
</reference>
<comment type="caution">
    <text evidence="1">Lacks conserved residue(s) required for the propagation of feature annotation.</text>
</comment>
<evidence type="ECO:0000256" key="2">
    <source>
        <dbReference type="PROSITE-ProRule" id="PRU00339"/>
    </source>
</evidence>
<dbReference type="InterPro" id="IPR019734">
    <property type="entry name" value="TPR_rpt"/>
</dbReference>
<dbReference type="Pfam" id="PF00072">
    <property type="entry name" value="Response_reg"/>
    <property type="match status" value="1"/>
</dbReference>
<dbReference type="SUPFAM" id="SSF52172">
    <property type="entry name" value="CheY-like"/>
    <property type="match status" value="1"/>
</dbReference>
<evidence type="ECO:0000259" key="3">
    <source>
        <dbReference type="PROSITE" id="PS50110"/>
    </source>
</evidence>
<dbReference type="Proteomes" id="UP000262004">
    <property type="component" value="Chromosome"/>
</dbReference>
<proteinExistence type="predicted"/>
<organism evidence="4 5">
    <name type="scientific">Hydrogenophilus thermoluteolus</name>
    <name type="common">Pseudomonas hydrogenothermophila</name>
    <dbReference type="NCBI Taxonomy" id="297"/>
    <lineage>
        <taxon>Bacteria</taxon>
        <taxon>Pseudomonadati</taxon>
        <taxon>Pseudomonadota</taxon>
        <taxon>Hydrogenophilia</taxon>
        <taxon>Hydrogenophilales</taxon>
        <taxon>Hydrogenophilaceae</taxon>
        <taxon>Hydrogenophilus</taxon>
    </lineage>
</organism>
<feature type="repeat" description="TPR" evidence="2">
    <location>
        <begin position="434"/>
        <end position="467"/>
    </location>
</feature>
<dbReference type="SMART" id="SM00448">
    <property type="entry name" value="REC"/>
    <property type="match status" value="1"/>
</dbReference>
<dbReference type="OrthoDB" id="7298659at2"/>
<protein>
    <submittedName>
        <fullName evidence="4">Response regulator</fullName>
    </submittedName>
</protein>
<dbReference type="GO" id="GO:0000160">
    <property type="term" value="P:phosphorelay signal transduction system"/>
    <property type="evidence" value="ECO:0007669"/>
    <property type="project" value="InterPro"/>
</dbReference>
<feature type="domain" description="Response regulatory" evidence="3">
    <location>
        <begin position="2"/>
        <end position="120"/>
    </location>
</feature>
<evidence type="ECO:0000313" key="4">
    <source>
        <dbReference type="EMBL" id="BBD77540.1"/>
    </source>
</evidence>
<sequence>MRALLIEPHGTTRALLQSVLSESGCTAVEVTATFAAAQSALANQKPDLIVSTWSGPDGNALDLLETVRSFPDARAGTPFVVLTQERQMQVILSTADLGPDAVLLQPVSSWQLQKRVHSVTARYQALLPLWRLWGDPEIETAQNALQTILKAAPQFRNAALRLYGHLLERAGHWEAALAHYDAILAEHAKPWASLGKARTLLALDRLDEAQAVVTALTDAHPRFLDAWEVQALIAERLGDREAAAAAFQQIVTQASINRVRLQHALPILLAAGDHETAWRALQRLQTHRIPRNAEDKMLIVEAMAETGRWDEAKALVAELGKWTKSPLELAIFHFAQFRLAHRQGLAEEATDALRLALHYACDSAIPDPLPEWFSRLLLAGLSDETLRSDALRLLKRLRELLRDHTTRQHLAAQLRNAGYGQLWDDVERQLAESAKKLVLQGVSYAQTNDWPAAIQAMAKAVETLPGSPAVHFNLALAFLRARAHGVIPAEVAQEQAKRAARTLRRLDPNYPGLQKLETLLAPQQENP</sequence>
<dbReference type="KEGG" id="htl:HPTL_1276"/>
<dbReference type="PROSITE" id="PS50110">
    <property type="entry name" value="RESPONSE_REGULATORY"/>
    <property type="match status" value="1"/>
</dbReference>
<dbReference type="Pfam" id="PF13432">
    <property type="entry name" value="TPR_16"/>
    <property type="match status" value="3"/>
</dbReference>
<keyword evidence="5" id="KW-1185">Reference proteome</keyword>
<dbReference type="RefSeq" id="WP_119335270.1">
    <property type="nucleotide sequence ID" value="NZ_AP018558.1"/>
</dbReference>
<dbReference type="InterPro" id="IPR001789">
    <property type="entry name" value="Sig_transdc_resp-reg_receiver"/>
</dbReference>
<dbReference type="Gene3D" id="3.40.50.2300">
    <property type="match status" value="1"/>
</dbReference>
<accession>A0A2Z6DYU5</accession>
<gene>
    <name evidence="4" type="ORF">HPTL_1276</name>
</gene>
<keyword evidence="2" id="KW-0802">TPR repeat</keyword>
<evidence type="ECO:0000313" key="5">
    <source>
        <dbReference type="Proteomes" id="UP000262004"/>
    </source>
</evidence>
<name>A0A2Z6DYU5_HYDTE</name>
<dbReference type="PROSITE" id="PS50005">
    <property type="entry name" value="TPR"/>
    <property type="match status" value="1"/>
</dbReference>
<dbReference type="Gene3D" id="1.25.40.10">
    <property type="entry name" value="Tetratricopeptide repeat domain"/>
    <property type="match status" value="2"/>
</dbReference>
<dbReference type="InterPro" id="IPR011006">
    <property type="entry name" value="CheY-like_superfamily"/>
</dbReference>
<dbReference type="AlphaFoldDB" id="A0A2Z6DYU5"/>
<dbReference type="SUPFAM" id="SSF48452">
    <property type="entry name" value="TPR-like"/>
    <property type="match status" value="3"/>
</dbReference>
<evidence type="ECO:0000256" key="1">
    <source>
        <dbReference type="PROSITE-ProRule" id="PRU00169"/>
    </source>
</evidence>